<keyword evidence="1" id="KW-0328">Glycosyltransferase</keyword>
<reference evidence="5 6" key="1">
    <citation type="submission" date="2020-03" db="EMBL/GenBank/DDBJ databases">
        <title>Two novel Motilibacter sp.</title>
        <authorList>
            <person name="Liu S."/>
        </authorList>
    </citation>
    <scope>NUCLEOTIDE SEQUENCE [LARGE SCALE GENOMIC DNA]</scope>
    <source>
        <strain evidence="5 6">E257</strain>
    </source>
</reference>
<dbReference type="Proteomes" id="UP000800981">
    <property type="component" value="Unassembled WGS sequence"/>
</dbReference>
<accession>A0ABX0GRS6</accession>
<dbReference type="InterPro" id="IPR050194">
    <property type="entry name" value="Glycosyltransferase_grp1"/>
</dbReference>
<comment type="caution">
    <text evidence="5">The sequence shown here is derived from an EMBL/GenBank/DDBJ whole genome shotgun (WGS) entry which is preliminary data.</text>
</comment>
<dbReference type="Pfam" id="PF13439">
    <property type="entry name" value="Glyco_transf_4"/>
    <property type="match status" value="1"/>
</dbReference>
<dbReference type="Gene3D" id="3.40.50.2000">
    <property type="entry name" value="Glycogen Phosphorylase B"/>
    <property type="match status" value="2"/>
</dbReference>
<dbReference type="InterPro" id="IPR028098">
    <property type="entry name" value="Glyco_trans_4-like_N"/>
</dbReference>
<evidence type="ECO:0000313" key="5">
    <source>
        <dbReference type="EMBL" id="NHC12389.1"/>
    </source>
</evidence>
<organism evidence="5 6">
    <name type="scientific">Motilibacter deserti</name>
    <dbReference type="NCBI Taxonomy" id="2714956"/>
    <lineage>
        <taxon>Bacteria</taxon>
        <taxon>Bacillati</taxon>
        <taxon>Actinomycetota</taxon>
        <taxon>Actinomycetes</taxon>
        <taxon>Motilibacterales</taxon>
        <taxon>Motilibacteraceae</taxon>
        <taxon>Motilibacter</taxon>
    </lineage>
</organism>
<proteinExistence type="predicted"/>
<name>A0ABX0GRS6_9ACTN</name>
<gene>
    <name evidence="5" type="ORF">G9H71_01155</name>
</gene>
<evidence type="ECO:0000256" key="1">
    <source>
        <dbReference type="ARBA" id="ARBA00022676"/>
    </source>
</evidence>
<feature type="domain" description="Glycosyltransferase subfamily 4-like N-terminal" evidence="4">
    <location>
        <begin position="6"/>
        <end position="145"/>
    </location>
</feature>
<sequence length="353" mass="37546">MPAESVVVYARGQEGDAAYDATLPYPVVRHPRGIVLPEPTVARRAAAVARAEGCEAVWFAAAAPLGLLAPQLRRRSDITRVVATTHGHEVWWARIPGPRSVLRRIGDEVDVLTCLGPYTRRAITPALSAAAAARVRRLSPAVDADTFRPGAGGDAVRHRYGLQGRPVVVCVSRLVPRKGQDTLITAWPFVRMAVQDAALLIVGGGKDFDRLEQLVVERGLEGSVVLTGPVPADELPAHYAAGDVFAMPCRSRRSGLEVEGLGMVYLEAAATGLPVLAGDSGGAPEAVQDGVTGYVVPGQSLQQTTQRLLDLLQDPDRAHRMGALGRAWAREHWSWEGTAARLGALLAGEDVPA</sequence>
<evidence type="ECO:0000256" key="2">
    <source>
        <dbReference type="ARBA" id="ARBA00022679"/>
    </source>
</evidence>
<dbReference type="CDD" id="cd03801">
    <property type="entry name" value="GT4_PimA-like"/>
    <property type="match status" value="1"/>
</dbReference>
<feature type="domain" description="Glycosyl transferase family 1" evidence="3">
    <location>
        <begin position="163"/>
        <end position="327"/>
    </location>
</feature>
<keyword evidence="2" id="KW-0808">Transferase</keyword>
<evidence type="ECO:0000313" key="6">
    <source>
        <dbReference type="Proteomes" id="UP000800981"/>
    </source>
</evidence>
<dbReference type="SUPFAM" id="SSF53756">
    <property type="entry name" value="UDP-Glycosyltransferase/glycogen phosphorylase"/>
    <property type="match status" value="1"/>
</dbReference>
<evidence type="ECO:0000259" key="4">
    <source>
        <dbReference type="Pfam" id="PF13439"/>
    </source>
</evidence>
<dbReference type="PANTHER" id="PTHR45947">
    <property type="entry name" value="SULFOQUINOVOSYL TRANSFERASE SQD2"/>
    <property type="match status" value="1"/>
</dbReference>
<dbReference type="PANTHER" id="PTHR45947:SF3">
    <property type="entry name" value="SULFOQUINOVOSYL TRANSFERASE SQD2"/>
    <property type="match status" value="1"/>
</dbReference>
<dbReference type="InterPro" id="IPR001296">
    <property type="entry name" value="Glyco_trans_1"/>
</dbReference>
<protein>
    <submittedName>
        <fullName evidence="5">Glycosyltransferase family 4 protein</fullName>
    </submittedName>
</protein>
<dbReference type="EMBL" id="JAANNP010000001">
    <property type="protein sequence ID" value="NHC12389.1"/>
    <property type="molecule type" value="Genomic_DNA"/>
</dbReference>
<evidence type="ECO:0000259" key="3">
    <source>
        <dbReference type="Pfam" id="PF00534"/>
    </source>
</evidence>
<keyword evidence="6" id="KW-1185">Reference proteome</keyword>
<dbReference type="Pfam" id="PF00534">
    <property type="entry name" value="Glycos_transf_1"/>
    <property type="match status" value="1"/>
</dbReference>